<name>A0A6A4FC01_9STRA</name>
<evidence type="ECO:0000256" key="2">
    <source>
        <dbReference type="SAM" id="MobiDB-lite"/>
    </source>
</evidence>
<dbReference type="Pfam" id="PF22936">
    <property type="entry name" value="Pol_BBD"/>
    <property type="match status" value="1"/>
</dbReference>
<evidence type="ECO:0000256" key="1">
    <source>
        <dbReference type="ARBA" id="ARBA00022750"/>
    </source>
</evidence>
<dbReference type="InterPro" id="IPR025724">
    <property type="entry name" value="GAG-pre-integrase_dom"/>
</dbReference>
<dbReference type="InterPro" id="IPR012337">
    <property type="entry name" value="RNaseH-like_sf"/>
</dbReference>
<dbReference type="InterPro" id="IPR043502">
    <property type="entry name" value="DNA/RNA_pol_sf"/>
</dbReference>
<proteinExistence type="predicted"/>
<evidence type="ECO:0000259" key="3">
    <source>
        <dbReference type="PROSITE" id="PS50994"/>
    </source>
</evidence>
<feature type="region of interest" description="Disordered" evidence="2">
    <location>
        <begin position="732"/>
        <end position="803"/>
    </location>
</feature>
<dbReference type="InterPro" id="IPR057670">
    <property type="entry name" value="SH3_retrovirus"/>
</dbReference>
<dbReference type="InterPro" id="IPR036397">
    <property type="entry name" value="RNaseH_sf"/>
</dbReference>
<dbReference type="GO" id="GO:0004190">
    <property type="term" value="F:aspartic-type endopeptidase activity"/>
    <property type="evidence" value="ECO:0007669"/>
    <property type="project" value="UniProtKB-KW"/>
</dbReference>
<dbReference type="PANTHER" id="PTHR11439:SF467">
    <property type="entry name" value="INTEGRASE CATALYTIC DOMAIN-CONTAINING PROTEIN"/>
    <property type="match status" value="1"/>
</dbReference>
<feature type="region of interest" description="Disordered" evidence="2">
    <location>
        <begin position="705"/>
        <end position="724"/>
    </location>
</feature>
<feature type="compositionally biased region" description="Polar residues" evidence="2">
    <location>
        <begin position="125"/>
        <end position="136"/>
    </location>
</feature>
<dbReference type="SUPFAM" id="SSF53098">
    <property type="entry name" value="Ribonuclease H-like"/>
    <property type="match status" value="1"/>
</dbReference>
<dbReference type="InterPro" id="IPR001584">
    <property type="entry name" value="Integrase_cat-core"/>
</dbReference>
<dbReference type="SUPFAM" id="SSF56672">
    <property type="entry name" value="DNA/RNA polymerases"/>
    <property type="match status" value="1"/>
</dbReference>
<dbReference type="PANTHER" id="PTHR11439">
    <property type="entry name" value="GAG-POL-RELATED RETROTRANSPOSON"/>
    <property type="match status" value="1"/>
</dbReference>
<dbReference type="PROSITE" id="PS50994">
    <property type="entry name" value="INTEGRASE"/>
    <property type="match status" value="1"/>
</dbReference>
<feature type="compositionally biased region" description="Basic and acidic residues" evidence="2">
    <location>
        <begin position="105"/>
        <end position="116"/>
    </location>
</feature>
<dbReference type="CDD" id="cd09272">
    <property type="entry name" value="RNase_HI_RT_Ty1"/>
    <property type="match status" value="1"/>
</dbReference>
<keyword evidence="1" id="KW-0064">Aspartyl protease</keyword>
<dbReference type="InterPro" id="IPR013103">
    <property type="entry name" value="RVT_2"/>
</dbReference>
<sequence length="1377" mass="154639">MWQAFEADKTKRAFSSVIRLRRQLYTSTFTVGGNMERWLDNVESIRRQLENMHEMIPDQEMVNIILQGVEETHRNVVRIFNQQRPVGQPITLDIVLYALRGEAETDKAHQESKDDPAGGGATKVMSVQKQPYQQRQFGKKWKRGSGDPPSSNKKTKTGDKKCWFCKTKGHLRHECYGYLAQQKKKGEDSSASFSASSDGGSMKMVQIVNGHPVERIGMVTEVMNTVAMPMSFGPWMMDSGAATHVCTEERAFMSFEQDDTHFQDGEGGISMGKPFGKVMIRAKVGNNESNAGPLVELRHTRYAPNGTTNILCQYKLEQDGWVPFYTDEADPNKRSMILTKDGVRLLLARRGAHFWLTAQIVDPVEAKLCMVLPLTKEDMIPRWHMRFAHLNGPALKKMAELHMVDRLTRVAASDFNKRIDCHACHLAKQKRMAYRRQPGKRQQDIGARLMSDVCYVGIETPGGAKYFQLVHDETSRFTWVFLLQLKSQASANVMQVVRKVEKHYPVRTFSCDQGGEFVNTVLSNFLHDRGIEFLTTNAYIPEENCLVEKMNGKLMAKVRATHEASGLPFCLSGEILMYVVTVDNMSGTKALKNKTPYEMYEGKKPDRRSRPVLMLGFSLYTNEFRMLDLETGDMVVSRNVELHENKTVDPTYMQNLLDKRYFGKQIQLPKEIPYVPMPRDTAAYHPSAIEGGGDLEEKDSALDISEDVKVGANSDDSLDEDDDVEMEEAGFSGSTGVITGGNGAHTEQQADAATTGSGVSNISQPAGPTTASPARRIDNRQRRPVPAPTRRSTRQRRPNSRYSPHTFVMAITLMQCMLVGVVNEILNPTSVREAMASPQAAGWKEAMDKEYDSQMRNGTWVLVPRPTSTKANPINILKCLWVLVAKRNEKGVVERLKARLAVKGFMQKYGIDYLATYSPVVRIESVRLVMILALMFCLDLRHIDIVTAFLNGVLTGVNIYMEQPEEYDDGTGRVCMLLKCLYGLKQASKIWSDTLKTFLLELGFKQCAFDVGVFWRMGGKAVVFLTVYVDDIVIAAKSDDYKIVIKQLAAKFEVKDLGRVKHLLGMEVSYEPGHMITMVQTAYIERMAQRFGLADARPAPSPQMHHEPTTPVEKAMAMINDPKLPYREIVGSLQYLVACTRPDLANAVRTLGRYANAYTRENYRAAQRVVRYALATKDDGLVYRAQDGPLQMEAFADADHARCPETSKSVTGFVIKLNGCAFDWRSKKQDNVTTHTCSSELFAVYACAEVVLWAQDLLKELGVKQTIETTLFCDNQSTLKAIEINGNSDRLRNYAKVIRYVADHVDAGKLQLLYVPTTDNLADIFTKALEPTRFKELRDGLSVENAKAAWIALPKGVQGLGTKDVDNMDIDMEMASL</sequence>
<accession>A0A6A4FC01</accession>
<dbReference type="Pfam" id="PF25597">
    <property type="entry name" value="SH3_retrovirus"/>
    <property type="match status" value="1"/>
</dbReference>
<dbReference type="GO" id="GO:0015074">
    <property type="term" value="P:DNA integration"/>
    <property type="evidence" value="ECO:0007669"/>
    <property type="project" value="InterPro"/>
</dbReference>
<organism evidence="4 5">
    <name type="scientific">Phytophthora rubi</name>
    <dbReference type="NCBI Taxonomy" id="129364"/>
    <lineage>
        <taxon>Eukaryota</taxon>
        <taxon>Sar</taxon>
        <taxon>Stramenopiles</taxon>
        <taxon>Oomycota</taxon>
        <taxon>Peronosporomycetes</taxon>
        <taxon>Peronosporales</taxon>
        <taxon>Peronosporaceae</taxon>
        <taxon>Phytophthora</taxon>
    </lineage>
</organism>
<dbReference type="Pfam" id="PF13976">
    <property type="entry name" value="gag_pre-integrs"/>
    <property type="match status" value="1"/>
</dbReference>
<gene>
    <name evidence="4" type="ORF">PR003_g11005</name>
</gene>
<feature type="region of interest" description="Disordered" evidence="2">
    <location>
        <begin position="105"/>
        <end position="158"/>
    </location>
</feature>
<dbReference type="GO" id="GO:0003676">
    <property type="term" value="F:nucleic acid binding"/>
    <property type="evidence" value="ECO:0007669"/>
    <property type="project" value="InterPro"/>
</dbReference>
<dbReference type="Gene3D" id="3.30.420.10">
    <property type="entry name" value="Ribonuclease H-like superfamily/Ribonuclease H"/>
    <property type="match status" value="1"/>
</dbReference>
<evidence type="ECO:0000313" key="4">
    <source>
        <dbReference type="EMBL" id="KAE9339451.1"/>
    </source>
</evidence>
<protein>
    <recommendedName>
        <fullName evidence="3">Integrase catalytic domain-containing protein</fullName>
    </recommendedName>
</protein>
<dbReference type="Pfam" id="PF07727">
    <property type="entry name" value="RVT_2"/>
    <property type="match status" value="1"/>
</dbReference>
<feature type="compositionally biased region" description="Polar residues" evidence="2">
    <location>
        <begin position="745"/>
        <end position="772"/>
    </location>
</feature>
<keyword evidence="5" id="KW-1185">Reference proteome</keyword>
<dbReference type="Proteomes" id="UP000434957">
    <property type="component" value="Unassembled WGS sequence"/>
</dbReference>
<comment type="caution">
    <text evidence="4">The sequence shown here is derived from an EMBL/GenBank/DDBJ whole genome shotgun (WGS) entry which is preliminary data.</text>
</comment>
<keyword evidence="1" id="KW-0378">Hydrolase</keyword>
<dbReference type="EMBL" id="QXFT01000618">
    <property type="protein sequence ID" value="KAE9339451.1"/>
    <property type="molecule type" value="Genomic_DNA"/>
</dbReference>
<keyword evidence="1" id="KW-0645">Protease</keyword>
<dbReference type="InterPro" id="IPR054722">
    <property type="entry name" value="PolX-like_BBD"/>
</dbReference>
<feature type="domain" description="Integrase catalytic" evidence="3">
    <location>
        <begin position="434"/>
        <end position="604"/>
    </location>
</feature>
<reference evidence="4 5" key="1">
    <citation type="submission" date="2018-08" db="EMBL/GenBank/DDBJ databases">
        <title>Genomic investigation of the strawberry pathogen Phytophthora fragariae indicates pathogenicity is determined by transcriptional variation in three key races.</title>
        <authorList>
            <person name="Adams T.M."/>
            <person name="Armitage A.D."/>
            <person name="Sobczyk M.K."/>
            <person name="Bates H.J."/>
            <person name="Dunwell J.M."/>
            <person name="Nellist C.F."/>
            <person name="Harrison R.J."/>
        </authorList>
    </citation>
    <scope>NUCLEOTIDE SEQUENCE [LARGE SCALE GENOMIC DNA]</scope>
    <source>
        <strain evidence="4 5">SCRP333</strain>
    </source>
</reference>
<evidence type="ECO:0000313" key="5">
    <source>
        <dbReference type="Proteomes" id="UP000434957"/>
    </source>
</evidence>